<evidence type="ECO:0000313" key="2">
    <source>
        <dbReference type="EMBL" id="ENO88147.1"/>
    </source>
</evidence>
<evidence type="ECO:0008006" key="4">
    <source>
        <dbReference type="Google" id="ProtNLM"/>
    </source>
</evidence>
<dbReference type="Pfam" id="PF01865">
    <property type="entry name" value="PhoU_div"/>
    <property type="match status" value="1"/>
</dbReference>
<dbReference type="InterPro" id="IPR018445">
    <property type="entry name" value="Put_Phosphate_transp_reg"/>
</dbReference>
<name>N6Z0J6_THAL4</name>
<dbReference type="RefSeq" id="WP_004337538.1">
    <property type="nucleotide sequence ID" value="NZ_AMXE01000029.1"/>
</dbReference>
<evidence type="ECO:0000256" key="1">
    <source>
        <dbReference type="ARBA" id="ARBA00008591"/>
    </source>
</evidence>
<accession>N6Z0J6</accession>
<dbReference type="STRING" id="1123367.GCA_000621305_01375"/>
<keyword evidence="3" id="KW-1185">Reference proteome</keyword>
<dbReference type="InterPro" id="IPR038078">
    <property type="entry name" value="PhoU-like_sf"/>
</dbReference>
<dbReference type="EMBL" id="AMXE01000029">
    <property type="protein sequence ID" value="ENO88147.1"/>
    <property type="molecule type" value="Genomic_DNA"/>
</dbReference>
<dbReference type="eggNOG" id="COG1392">
    <property type="taxonomic scope" value="Bacteria"/>
</dbReference>
<gene>
    <name evidence="2" type="ORF">C666_09455</name>
</gene>
<proteinExistence type="inferred from homology"/>
<reference evidence="2 3" key="1">
    <citation type="submission" date="2012-09" db="EMBL/GenBank/DDBJ databases">
        <title>Draft Genome Sequences of 6 Strains from Genus Thauera.</title>
        <authorList>
            <person name="Liu B."/>
            <person name="Shapleigh J.P."/>
            <person name="Frostegard A.H."/>
        </authorList>
    </citation>
    <scope>NUCLEOTIDE SEQUENCE [LARGE SCALE GENOMIC DNA]</scope>
    <source>
        <strain evidence="3">47Lol / DSM 12138</strain>
    </source>
</reference>
<organism evidence="2 3">
    <name type="scientific">Thauera linaloolentis (strain DSM 12138 / JCM 21573 / CCUG 41526 / CIP 105981 / IAM 15112 / NBRC 102519 / 47Lol)</name>
    <dbReference type="NCBI Taxonomy" id="1123367"/>
    <lineage>
        <taxon>Bacteria</taxon>
        <taxon>Pseudomonadati</taxon>
        <taxon>Pseudomonadota</taxon>
        <taxon>Betaproteobacteria</taxon>
        <taxon>Rhodocyclales</taxon>
        <taxon>Zoogloeaceae</taxon>
        <taxon>Thauera</taxon>
    </lineage>
</organism>
<dbReference type="Gene3D" id="1.20.58.220">
    <property type="entry name" value="Phosphate transport system protein phou homolog 2, domain 2"/>
    <property type="match status" value="1"/>
</dbReference>
<comment type="caution">
    <text evidence="2">The sequence shown here is derived from an EMBL/GenBank/DDBJ whole genome shotgun (WGS) entry which is preliminary data.</text>
</comment>
<sequence>MEKAEAVAVLGQAELLKPTRVRAALAANDRLKLYMSVLQAAYDRASRGDGPILDLSREFAAAGVKAAWLAELPANAYREGKLLHVPELPRLRELLTEDLRAMARPLEGVAEFDARVGHWCAWLEQLSADTLSADDLNALTSGKRGKEDSVHLLVMDLHKAINRLAAELSSENIDGAHVWQIDEADRARVAAFMRGLNQTRALKLDHPGLDTAATRDGPRLLLQNDIGTNDAHVLVIQVEGLRISLTYSDLHRRRFAFFQSMLGEVGASWSEPQALTSAGFNFGATYYVGTATFDCAGDAALLATLEGIGARIVFLIDWNRARKRLEQFVTKADAVAILTEAAQRRIGHMAWLAAGGEKLVFGAMQALGPEYFRIGDRLDTAMGNDKARAFVLDVMGRAATIMRQRQPLALVADDARLLLVRYLQRHDEFDLLAEHAAYCHALAEGLRDSLAHGHERNRKAAREFSERAKDWEYRADQLVMDARSRAEARPRWQALAELVESADDVADALEEAAFLLSLIAANHHQGWRGEVHQTMQLLADAVFGAVQDHVRALEIGRRFGEDSSAEDHEEFVAALWRVLNAERQCDVLLRDVRRALAEHVSDAATLSLSTDFAQALESATDWLLATSYGLRRLAFSRAGVGE</sequence>
<dbReference type="Proteomes" id="UP000013232">
    <property type="component" value="Unassembled WGS sequence"/>
</dbReference>
<dbReference type="AlphaFoldDB" id="N6Z0J6"/>
<protein>
    <recommendedName>
        <fullName evidence="4">Phosphate transport regulator</fullName>
    </recommendedName>
</protein>
<evidence type="ECO:0000313" key="3">
    <source>
        <dbReference type="Proteomes" id="UP000013232"/>
    </source>
</evidence>
<dbReference type="OrthoDB" id="5297572at2"/>
<comment type="similarity">
    <text evidence="1">Belongs to the UPF0111 family.</text>
</comment>